<name>A0A9N9G1Z5_FUNMO</name>
<evidence type="ECO:0000313" key="2">
    <source>
        <dbReference type="Proteomes" id="UP000789375"/>
    </source>
</evidence>
<dbReference type="InterPro" id="IPR013785">
    <property type="entry name" value="Aldolase_TIM"/>
</dbReference>
<dbReference type="Proteomes" id="UP000789375">
    <property type="component" value="Unassembled WGS sequence"/>
</dbReference>
<sequence>MEVRLYVADTILFIVTILSNEKLEELYNFFNNFVMEFLVEALMKSKSKRSFVKRILELKEKNAIVAIEAADAVADIIGLIFAKSRRQVPLDLALEIFNVIREMQSEKTIEITDDKDELTPYEILINKTT</sequence>
<gene>
    <name evidence="1" type="ORF">FMOSSE_LOCUS7855</name>
</gene>
<dbReference type="AlphaFoldDB" id="A0A9N9G1Z5"/>
<comment type="caution">
    <text evidence="1">The sequence shown here is derived from an EMBL/GenBank/DDBJ whole genome shotgun (WGS) entry which is preliminary data.</text>
</comment>
<organism evidence="1 2">
    <name type="scientific">Funneliformis mosseae</name>
    <name type="common">Endomycorrhizal fungus</name>
    <name type="synonym">Glomus mosseae</name>
    <dbReference type="NCBI Taxonomy" id="27381"/>
    <lineage>
        <taxon>Eukaryota</taxon>
        <taxon>Fungi</taxon>
        <taxon>Fungi incertae sedis</taxon>
        <taxon>Mucoromycota</taxon>
        <taxon>Glomeromycotina</taxon>
        <taxon>Glomeromycetes</taxon>
        <taxon>Glomerales</taxon>
        <taxon>Glomeraceae</taxon>
        <taxon>Funneliformis</taxon>
    </lineage>
</organism>
<evidence type="ECO:0000313" key="1">
    <source>
        <dbReference type="EMBL" id="CAG8579078.1"/>
    </source>
</evidence>
<accession>A0A9N9G1Z5</accession>
<proteinExistence type="predicted"/>
<dbReference type="EMBL" id="CAJVPP010001925">
    <property type="protein sequence ID" value="CAG8579078.1"/>
    <property type="molecule type" value="Genomic_DNA"/>
</dbReference>
<keyword evidence="2" id="KW-1185">Reference proteome</keyword>
<reference evidence="1" key="1">
    <citation type="submission" date="2021-06" db="EMBL/GenBank/DDBJ databases">
        <authorList>
            <person name="Kallberg Y."/>
            <person name="Tangrot J."/>
            <person name="Rosling A."/>
        </authorList>
    </citation>
    <scope>NUCLEOTIDE SEQUENCE</scope>
    <source>
        <strain evidence="1">87-6 pot B 2015</strain>
    </source>
</reference>
<protein>
    <submittedName>
        <fullName evidence="1">2759_t:CDS:1</fullName>
    </submittedName>
</protein>
<dbReference type="Gene3D" id="3.20.20.70">
    <property type="entry name" value="Aldolase class I"/>
    <property type="match status" value="1"/>
</dbReference>